<feature type="compositionally biased region" description="Polar residues" evidence="1">
    <location>
        <begin position="197"/>
        <end position="217"/>
    </location>
</feature>
<evidence type="ECO:0000256" key="1">
    <source>
        <dbReference type="SAM" id="MobiDB-lite"/>
    </source>
</evidence>
<name>A0A836A5D3_SHEEP</name>
<sequence length="226" mass="23852">MDHMTGAESRSGEGPGAKPKLSAPSLIFLHRLPLGPECQALVTFFPKGATWVPEAVAGPTRVLGRKTGPLFPASKALPPSQLSMPVKTASPATQLLTTGSTASTSPPLFLTLSPPENLWDLAKASSFPSHPGPEWLVGTQNGHLDQAPSNRCQPLPPEVLASNTSGRPGDPDALWPWVQSHLESDVLNGPPDAFSISPLNPAQRTPPSAQVWTGQGRESQRHALLP</sequence>
<evidence type="ECO:0000313" key="2">
    <source>
        <dbReference type="EMBL" id="KAG5202431.1"/>
    </source>
</evidence>
<gene>
    <name evidence="2" type="ORF">JEQ12_003821</name>
</gene>
<feature type="region of interest" description="Disordered" evidence="1">
    <location>
        <begin position="145"/>
        <end position="226"/>
    </location>
</feature>
<organism evidence="2 3">
    <name type="scientific">Ovis aries</name>
    <name type="common">Sheep</name>
    <dbReference type="NCBI Taxonomy" id="9940"/>
    <lineage>
        <taxon>Eukaryota</taxon>
        <taxon>Metazoa</taxon>
        <taxon>Chordata</taxon>
        <taxon>Craniata</taxon>
        <taxon>Vertebrata</taxon>
        <taxon>Euteleostomi</taxon>
        <taxon>Mammalia</taxon>
        <taxon>Eutheria</taxon>
        <taxon>Laurasiatheria</taxon>
        <taxon>Artiodactyla</taxon>
        <taxon>Ruminantia</taxon>
        <taxon>Pecora</taxon>
        <taxon>Bovidae</taxon>
        <taxon>Caprinae</taxon>
        <taxon>Ovis</taxon>
    </lineage>
</organism>
<dbReference type="EMBL" id="JAEMGP010000012">
    <property type="protein sequence ID" value="KAG5202431.1"/>
    <property type="molecule type" value="Genomic_DNA"/>
</dbReference>
<proteinExistence type="predicted"/>
<accession>A0A836A5D3</accession>
<comment type="caution">
    <text evidence="2">The sequence shown here is derived from an EMBL/GenBank/DDBJ whole genome shotgun (WGS) entry which is preliminary data.</text>
</comment>
<evidence type="ECO:0000313" key="3">
    <source>
        <dbReference type="Proteomes" id="UP000664991"/>
    </source>
</evidence>
<dbReference type="AlphaFoldDB" id="A0A836A5D3"/>
<dbReference type="Proteomes" id="UP000664991">
    <property type="component" value="Unassembled WGS sequence"/>
</dbReference>
<reference evidence="2 3" key="1">
    <citation type="submission" date="2020-12" db="EMBL/GenBank/DDBJ databases">
        <title>De novo assembly of Tibetan sheep genome.</title>
        <authorList>
            <person name="Li X."/>
        </authorList>
    </citation>
    <scope>NUCLEOTIDE SEQUENCE [LARGE SCALE GENOMIC DNA]</scope>
    <source>
        <tissue evidence="2">Heart</tissue>
    </source>
</reference>
<protein>
    <submittedName>
        <fullName evidence="2">Uncharacterized protein</fullName>
    </submittedName>
</protein>